<organism evidence="1 2">
    <name type="scientific">Paraclostridium sordellii</name>
    <name type="common">Clostridium sordellii</name>
    <dbReference type="NCBI Taxonomy" id="1505"/>
    <lineage>
        <taxon>Bacteria</taxon>
        <taxon>Bacillati</taxon>
        <taxon>Bacillota</taxon>
        <taxon>Clostridia</taxon>
        <taxon>Peptostreptococcales</taxon>
        <taxon>Peptostreptococcaceae</taxon>
        <taxon>Paraclostridium</taxon>
    </lineage>
</organism>
<evidence type="ECO:0000313" key="1">
    <source>
        <dbReference type="EMBL" id="CEJ73075.1"/>
    </source>
</evidence>
<evidence type="ECO:0008006" key="3">
    <source>
        <dbReference type="Google" id="ProtNLM"/>
    </source>
</evidence>
<protein>
    <recommendedName>
        <fullName evidence="3">Cyclic lactone autoinducer peptide</fullName>
    </recommendedName>
</protein>
<dbReference type="GeneID" id="97539342"/>
<proteinExistence type="predicted"/>
<dbReference type="EMBL" id="LN679998">
    <property type="protein sequence ID" value="CEJ73075.1"/>
    <property type="molecule type" value="Genomic_DNA"/>
</dbReference>
<gene>
    <name evidence="1" type="ORF">ATCC9714_09631</name>
</gene>
<evidence type="ECO:0000313" key="2">
    <source>
        <dbReference type="Proteomes" id="UP000032811"/>
    </source>
</evidence>
<reference evidence="1 2" key="1">
    <citation type="submission" date="2014-11" db="EMBL/GenBank/DDBJ databases">
        <authorList>
            <person name="Aslett M.A."/>
            <person name="De Silva N."/>
        </authorList>
    </citation>
    <scope>NUCLEOTIDE SEQUENCE [LARGE SCALE GENOMIC DNA]</scope>
    <source>
        <strain evidence="1 2">ATCC9714</strain>
    </source>
</reference>
<name>A0ABM9RM23_PARSO</name>
<dbReference type="Proteomes" id="UP000032811">
    <property type="component" value="Chromosome 1"/>
</dbReference>
<accession>A0ABM9RM23</accession>
<keyword evidence="2" id="KW-1185">Reference proteome</keyword>
<sequence length="42" mass="4470">MDFKKKIGSLMALLTVFTVGAGAASMLAVGVEDMPKSLKEKR</sequence>
<dbReference type="RefSeq" id="WP_257790823.1">
    <property type="nucleotide sequence ID" value="NZ_CDLJ01000002.1"/>
</dbReference>